<proteinExistence type="predicted"/>
<evidence type="ECO:0000313" key="2">
    <source>
        <dbReference type="Proteomes" id="UP000070434"/>
    </source>
</evidence>
<gene>
    <name evidence="1" type="ORF">WS64_18130</name>
</gene>
<reference evidence="1 2" key="1">
    <citation type="submission" date="2015-11" db="EMBL/GenBank/DDBJ databases">
        <authorList>
            <person name="Sahl J."/>
            <person name="Wagner D."/>
            <person name="Keim P."/>
        </authorList>
    </citation>
    <scope>NUCLEOTIDE SEQUENCE [LARGE SCALE GENOMIC DNA]</scope>
    <source>
        <strain evidence="1 2">AZ-4-2-10-S1-D7</strain>
    </source>
</reference>
<organism evidence="1 2">
    <name type="scientific">Burkholderia anthina</name>
    <dbReference type="NCBI Taxonomy" id="179879"/>
    <lineage>
        <taxon>Bacteria</taxon>
        <taxon>Pseudomonadati</taxon>
        <taxon>Pseudomonadota</taxon>
        <taxon>Betaproteobacteria</taxon>
        <taxon>Burkholderiales</taxon>
        <taxon>Burkholderiaceae</taxon>
        <taxon>Burkholderia</taxon>
        <taxon>Burkholderia cepacia complex</taxon>
    </lineage>
</organism>
<dbReference type="InterPro" id="IPR021769">
    <property type="entry name" value="DUF3331"/>
</dbReference>
<dbReference type="Pfam" id="PF11811">
    <property type="entry name" value="DUF3331"/>
    <property type="match status" value="1"/>
</dbReference>
<dbReference type="Proteomes" id="UP000070434">
    <property type="component" value="Chromosome 3"/>
</dbReference>
<dbReference type="EMBL" id="LNJP01000002">
    <property type="protein sequence ID" value="KWZ32953.1"/>
    <property type="molecule type" value="Genomic_DNA"/>
</dbReference>
<accession>A0AAW3PWE4</accession>
<dbReference type="AlphaFoldDB" id="A0AAW3PWE4"/>
<protein>
    <recommendedName>
        <fullName evidence="3">DUF3331 domain-containing protein</fullName>
    </recommendedName>
</protein>
<name>A0AAW3PWE4_9BURK</name>
<sequence>MATLPEADIMIRTLINVLHPSLEQRDVCLQAQRTRYKSRRLGLRLDDDDRAFARDEPLSAIAVIERLSSSLISVSWSDARSGRYTEQIWCRSRARAPAVCALTGRAIERGDRVFRPRASDVCLSTNRQRMILAATIAPCSDAPVHDAVERVEAAA</sequence>
<evidence type="ECO:0008006" key="3">
    <source>
        <dbReference type="Google" id="ProtNLM"/>
    </source>
</evidence>
<comment type="caution">
    <text evidence="1">The sequence shown here is derived from an EMBL/GenBank/DDBJ whole genome shotgun (WGS) entry which is preliminary data.</text>
</comment>
<evidence type="ECO:0000313" key="1">
    <source>
        <dbReference type="EMBL" id="KWZ32953.1"/>
    </source>
</evidence>